<dbReference type="OrthoDB" id="6047381at2759"/>
<evidence type="ECO:0000256" key="10">
    <source>
        <dbReference type="ARBA" id="ARBA00023128"/>
    </source>
</evidence>
<protein>
    <recommendedName>
        <fullName evidence="5">Mitochondria-eating protein</fullName>
    </recommendedName>
    <alternativeName>
        <fullName evidence="12">Spermatogenesis-associated protein 18</fullName>
    </alternativeName>
</protein>
<keyword evidence="8" id="KW-0175">Coiled coil</keyword>
<dbReference type="InterPro" id="IPR031981">
    <property type="entry name" value="MIEAP_C"/>
</dbReference>
<dbReference type="AlphaFoldDB" id="A0A9X0D122"/>
<evidence type="ECO:0000256" key="4">
    <source>
        <dbReference type="ARBA" id="ARBA00008233"/>
    </source>
</evidence>
<comment type="caution">
    <text evidence="14">The sequence shown here is derived from an EMBL/GenBank/DDBJ whole genome shotgun (WGS) entry which is preliminary data.</text>
</comment>
<evidence type="ECO:0000256" key="9">
    <source>
        <dbReference type="ARBA" id="ARBA00023121"/>
    </source>
</evidence>
<evidence type="ECO:0000259" key="13">
    <source>
        <dbReference type="Pfam" id="PF16026"/>
    </source>
</evidence>
<sequence>MDAGRQFSPLDRNSVNRLKVIMKETAATCNIDALVERISSVLRDRDKKGRFEHYTKDFLDKPEMKSYVEECCRYAWKLVCQTPPYEIQGNADVHVERDAVFNPAVHQVCRESVPIERSSGYIDLVVWPGLFEGSSGRIIRKTEVVLQSK</sequence>
<dbReference type="EMBL" id="MU825910">
    <property type="protein sequence ID" value="KAJ7382920.1"/>
    <property type="molecule type" value="Genomic_DNA"/>
</dbReference>
<comment type="similarity">
    <text evidence="4">Belongs to the MIEAP family.</text>
</comment>
<evidence type="ECO:0000256" key="7">
    <source>
        <dbReference type="ARBA" id="ARBA00022787"/>
    </source>
</evidence>
<reference evidence="14" key="1">
    <citation type="submission" date="2023-01" db="EMBL/GenBank/DDBJ databases">
        <title>Genome assembly of the deep-sea coral Lophelia pertusa.</title>
        <authorList>
            <person name="Herrera S."/>
            <person name="Cordes E."/>
        </authorList>
    </citation>
    <scope>NUCLEOTIDE SEQUENCE</scope>
    <source>
        <strain evidence="14">USNM1676648</strain>
        <tissue evidence="14">Polyp</tissue>
    </source>
</reference>
<evidence type="ECO:0000256" key="5">
    <source>
        <dbReference type="ARBA" id="ARBA00019863"/>
    </source>
</evidence>
<organism evidence="14 15">
    <name type="scientific">Desmophyllum pertusum</name>
    <dbReference type="NCBI Taxonomy" id="174260"/>
    <lineage>
        <taxon>Eukaryota</taxon>
        <taxon>Metazoa</taxon>
        <taxon>Cnidaria</taxon>
        <taxon>Anthozoa</taxon>
        <taxon>Hexacorallia</taxon>
        <taxon>Scleractinia</taxon>
        <taxon>Caryophylliina</taxon>
        <taxon>Caryophylliidae</taxon>
        <taxon>Desmophyllum</taxon>
    </lineage>
</organism>
<feature type="domain" description="Mitochondria-eating protein C-terminal" evidence="13">
    <location>
        <begin position="60"/>
        <end position="145"/>
    </location>
</feature>
<evidence type="ECO:0000256" key="1">
    <source>
        <dbReference type="ARBA" id="ARBA00004294"/>
    </source>
</evidence>
<evidence type="ECO:0000313" key="15">
    <source>
        <dbReference type="Proteomes" id="UP001163046"/>
    </source>
</evidence>
<dbReference type="GO" id="GO:0035695">
    <property type="term" value="P:mitophagy by internal vacuole formation"/>
    <property type="evidence" value="ECO:0007669"/>
    <property type="project" value="TreeGrafter"/>
</dbReference>
<keyword evidence="6" id="KW-0963">Cytoplasm</keyword>
<dbReference type="PANTHER" id="PTHR21771">
    <property type="entry name" value="MITOCHONDRIA-EATING PROTEIN-RELATED"/>
    <property type="match status" value="1"/>
</dbReference>
<dbReference type="Pfam" id="PF16026">
    <property type="entry name" value="MIEAP"/>
    <property type="match status" value="1"/>
</dbReference>
<keyword evidence="7" id="KW-1000">Mitochondrion outer membrane</keyword>
<gene>
    <name evidence="14" type="ORF">OS493_031695</name>
</gene>
<evidence type="ECO:0000256" key="6">
    <source>
        <dbReference type="ARBA" id="ARBA00022490"/>
    </source>
</evidence>
<proteinExistence type="inferred from homology"/>
<evidence type="ECO:0000256" key="12">
    <source>
        <dbReference type="ARBA" id="ARBA00032687"/>
    </source>
</evidence>
<evidence type="ECO:0000256" key="2">
    <source>
        <dbReference type="ARBA" id="ARBA00004305"/>
    </source>
</evidence>
<keyword evidence="10" id="KW-0496">Mitochondrion</keyword>
<name>A0A9X0D122_9CNID</name>
<evidence type="ECO:0000256" key="3">
    <source>
        <dbReference type="ARBA" id="ARBA00004496"/>
    </source>
</evidence>
<keyword evidence="11" id="KW-0472">Membrane</keyword>
<dbReference type="GO" id="GO:0005759">
    <property type="term" value="C:mitochondrial matrix"/>
    <property type="evidence" value="ECO:0007669"/>
    <property type="project" value="UniProtKB-SubCell"/>
</dbReference>
<comment type="subcellular location">
    <subcellularLocation>
        <location evidence="3">Cytoplasm</location>
    </subcellularLocation>
    <subcellularLocation>
        <location evidence="2">Mitochondrion matrix</location>
    </subcellularLocation>
    <subcellularLocation>
        <location evidence="1">Mitochondrion outer membrane</location>
    </subcellularLocation>
</comment>
<keyword evidence="9" id="KW-0446">Lipid-binding</keyword>
<dbReference type="InterPro" id="IPR026169">
    <property type="entry name" value="MIEAP"/>
</dbReference>
<keyword evidence="15" id="KW-1185">Reference proteome</keyword>
<dbReference type="GO" id="GO:0008289">
    <property type="term" value="F:lipid binding"/>
    <property type="evidence" value="ECO:0007669"/>
    <property type="project" value="UniProtKB-KW"/>
</dbReference>
<dbReference type="GO" id="GO:0035694">
    <property type="term" value="P:mitochondrial protein catabolic process"/>
    <property type="evidence" value="ECO:0007669"/>
    <property type="project" value="InterPro"/>
</dbReference>
<dbReference type="GO" id="GO:0005741">
    <property type="term" value="C:mitochondrial outer membrane"/>
    <property type="evidence" value="ECO:0007669"/>
    <property type="project" value="UniProtKB-SubCell"/>
</dbReference>
<evidence type="ECO:0000313" key="14">
    <source>
        <dbReference type="EMBL" id="KAJ7382920.1"/>
    </source>
</evidence>
<evidence type="ECO:0000256" key="11">
    <source>
        <dbReference type="ARBA" id="ARBA00023136"/>
    </source>
</evidence>
<accession>A0A9X0D122</accession>
<evidence type="ECO:0000256" key="8">
    <source>
        <dbReference type="ARBA" id="ARBA00023054"/>
    </source>
</evidence>
<dbReference type="Proteomes" id="UP001163046">
    <property type="component" value="Unassembled WGS sequence"/>
</dbReference>